<dbReference type="PANTHER" id="PTHR33570:SF2">
    <property type="entry name" value="CARBOXYMUCONOLACTONE DECARBOXYLASE-LIKE DOMAIN-CONTAINING PROTEIN"/>
    <property type="match status" value="1"/>
</dbReference>
<dbReference type="RefSeq" id="WP_008708964.1">
    <property type="nucleotide sequence ID" value="NZ_CAJLEK010000230.1"/>
</dbReference>
<keyword evidence="3" id="KW-1185">Reference proteome</keyword>
<feature type="domain" description="Carboxymuconolactone decarboxylase-like" evidence="1">
    <location>
        <begin position="205"/>
        <end position="287"/>
    </location>
</feature>
<organism evidence="2 3">
    <name type="scientific">Cloacibacillus evryensis</name>
    <dbReference type="NCBI Taxonomy" id="508460"/>
    <lineage>
        <taxon>Bacteria</taxon>
        <taxon>Thermotogati</taxon>
        <taxon>Synergistota</taxon>
        <taxon>Synergistia</taxon>
        <taxon>Synergistales</taxon>
        <taxon>Synergistaceae</taxon>
        <taxon>Cloacibacillus</taxon>
    </lineage>
</organism>
<evidence type="ECO:0000313" key="3">
    <source>
        <dbReference type="Proteomes" id="UP001205919"/>
    </source>
</evidence>
<dbReference type="AlphaFoldDB" id="A0AAW5K0M4"/>
<sequence>MPQFKYFMISMAVLALVMAMTLLLERACSAEEMVPEWALKAQLRERSDFGRPKFEELFKGRDGARYGDEELVAVMDRFLYGDIFRRGTLTDKQRELITLAVLTTNRNLDDLKAHVKASLNIGVTPEEIKEAVYQCAPYIGFTKALEGAYAMNEAFREKKIKLPLASRATVTEKDRYAKGFVTQKSIFPAGLDGMYQSSPENRKHMAEYLASVCFGDFYTRGAIDVKMREILTLCVLSAQGGCESQVKSHVQANLNVGNDEDLMIEAITQCLPFIGFPRTLNALACVAEVVKK</sequence>
<gene>
    <name evidence="2" type="ORF">NE630_02320</name>
</gene>
<accession>A0AAW5K0M4</accession>
<dbReference type="Pfam" id="PF02627">
    <property type="entry name" value="CMD"/>
    <property type="match status" value="2"/>
</dbReference>
<dbReference type="Proteomes" id="UP001205919">
    <property type="component" value="Unassembled WGS sequence"/>
</dbReference>
<comment type="caution">
    <text evidence="2">The sequence shown here is derived from an EMBL/GenBank/DDBJ whole genome shotgun (WGS) entry which is preliminary data.</text>
</comment>
<protein>
    <submittedName>
        <fullName evidence="2">Carboxymuconolactone decarboxylase family protein</fullName>
    </submittedName>
</protein>
<dbReference type="PANTHER" id="PTHR33570">
    <property type="entry name" value="4-CARBOXYMUCONOLACTONE DECARBOXYLASE FAMILY PROTEIN"/>
    <property type="match status" value="1"/>
</dbReference>
<proteinExistence type="predicted"/>
<dbReference type="SUPFAM" id="SSF69118">
    <property type="entry name" value="AhpD-like"/>
    <property type="match status" value="1"/>
</dbReference>
<feature type="domain" description="Carboxymuconolactone decarboxylase-like" evidence="1">
    <location>
        <begin position="70"/>
        <end position="147"/>
    </location>
</feature>
<dbReference type="Gene3D" id="1.20.1290.10">
    <property type="entry name" value="AhpD-like"/>
    <property type="match status" value="1"/>
</dbReference>
<dbReference type="InterPro" id="IPR052512">
    <property type="entry name" value="4CMD/NDH-1_regulator"/>
</dbReference>
<dbReference type="InterPro" id="IPR029032">
    <property type="entry name" value="AhpD-like"/>
</dbReference>
<evidence type="ECO:0000313" key="2">
    <source>
        <dbReference type="EMBL" id="MCQ4813256.1"/>
    </source>
</evidence>
<name>A0AAW5K0M4_9BACT</name>
<dbReference type="InterPro" id="IPR003779">
    <property type="entry name" value="CMD-like"/>
</dbReference>
<dbReference type="EMBL" id="JANFYT010000003">
    <property type="protein sequence ID" value="MCQ4813256.1"/>
    <property type="molecule type" value="Genomic_DNA"/>
</dbReference>
<dbReference type="GO" id="GO:0051920">
    <property type="term" value="F:peroxiredoxin activity"/>
    <property type="evidence" value="ECO:0007669"/>
    <property type="project" value="InterPro"/>
</dbReference>
<reference evidence="2 3" key="1">
    <citation type="submission" date="2022-06" db="EMBL/GenBank/DDBJ databases">
        <title>Isolation of gut microbiota from human fecal samples.</title>
        <authorList>
            <person name="Pamer E.G."/>
            <person name="Barat B."/>
            <person name="Waligurski E."/>
            <person name="Medina S."/>
            <person name="Paddock L."/>
            <person name="Mostad J."/>
        </authorList>
    </citation>
    <scope>NUCLEOTIDE SEQUENCE [LARGE SCALE GENOMIC DNA]</scope>
    <source>
        <strain evidence="2 3">DFI.9.90</strain>
    </source>
</reference>
<evidence type="ECO:0000259" key="1">
    <source>
        <dbReference type="Pfam" id="PF02627"/>
    </source>
</evidence>